<sequence length="328" mass="38399">MGRPKLSAEDAKKRRKESFRKWRERPEAKQKKRETEKKRQAINHAFGKCGDCVKKYRSDSVKHERKMALQRERRARKRQNIQVGSESNQKNLQAINRAFGKSLDYVKKYRLDPVKYEREMALQRERRARKRQNIQIGSDNKRLCFDAESQVLLNKTRSKYLQAISDGPIHRCICCDRLWFKHSICHQSKLGLQNKKNITSDLVQSIFPLHVDEGTFCSTFMHNIKLGNVPPLAVWNGFKYTKQPACLAALNDLEERLVSLRILFMQIKECSYDRQLGIKGTIVNVPITLNQTVSTLPKNINDTATVHVKLKRRLKIKSDYMYRVINPK</sequence>
<gene>
    <name evidence="3" type="primary">pif1_102</name>
    <name evidence="3" type="ORF">TNIN_31901</name>
</gene>
<dbReference type="InterPro" id="IPR046700">
    <property type="entry name" value="DUF6570"/>
</dbReference>
<feature type="compositionally biased region" description="Basic and acidic residues" evidence="1">
    <location>
        <begin position="19"/>
        <end position="39"/>
    </location>
</feature>
<feature type="region of interest" description="Disordered" evidence="1">
    <location>
        <begin position="1"/>
        <end position="41"/>
    </location>
</feature>
<evidence type="ECO:0000313" key="4">
    <source>
        <dbReference type="Proteomes" id="UP000886998"/>
    </source>
</evidence>
<feature type="compositionally biased region" description="Basic and acidic residues" evidence="1">
    <location>
        <begin position="1"/>
        <end position="12"/>
    </location>
</feature>
<protein>
    <submittedName>
        <fullName evidence="3">ATP-dependent DNA helicase</fullName>
    </submittedName>
</protein>
<reference evidence="3" key="1">
    <citation type="submission" date="2020-08" db="EMBL/GenBank/DDBJ databases">
        <title>Multicomponent nature underlies the extraordinary mechanical properties of spider dragline silk.</title>
        <authorList>
            <person name="Kono N."/>
            <person name="Nakamura H."/>
            <person name="Mori M."/>
            <person name="Yoshida Y."/>
            <person name="Ohtoshi R."/>
            <person name="Malay A.D."/>
            <person name="Moran D.A.P."/>
            <person name="Tomita M."/>
            <person name="Numata K."/>
            <person name="Arakawa K."/>
        </authorList>
    </citation>
    <scope>NUCLEOTIDE SEQUENCE</scope>
</reference>
<evidence type="ECO:0000256" key="1">
    <source>
        <dbReference type="SAM" id="MobiDB-lite"/>
    </source>
</evidence>
<dbReference type="Proteomes" id="UP000886998">
    <property type="component" value="Unassembled WGS sequence"/>
</dbReference>
<keyword evidence="3" id="KW-0347">Helicase</keyword>
<dbReference type="Pfam" id="PF20209">
    <property type="entry name" value="DUF6570"/>
    <property type="match status" value="1"/>
</dbReference>
<dbReference type="GO" id="GO:0004386">
    <property type="term" value="F:helicase activity"/>
    <property type="evidence" value="ECO:0007669"/>
    <property type="project" value="UniProtKB-KW"/>
</dbReference>
<feature type="compositionally biased region" description="Basic and acidic residues" evidence="1">
    <location>
        <begin position="61"/>
        <end position="72"/>
    </location>
</feature>
<evidence type="ECO:0000259" key="2">
    <source>
        <dbReference type="Pfam" id="PF20209"/>
    </source>
</evidence>
<proteinExistence type="predicted"/>
<keyword evidence="3" id="KW-0378">Hydrolase</keyword>
<feature type="region of interest" description="Disordered" evidence="1">
    <location>
        <begin position="61"/>
        <end position="88"/>
    </location>
</feature>
<organism evidence="3 4">
    <name type="scientific">Trichonephila inaurata madagascariensis</name>
    <dbReference type="NCBI Taxonomy" id="2747483"/>
    <lineage>
        <taxon>Eukaryota</taxon>
        <taxon>Metazoa</taxon>
        <taxon>Ecdysozoa</taxon>
        <taxon>Arthropoda</taxon>
        <taxon>Chelicerata</taxon>
        <taxon>Arachnida</taxon>
        <taxon>Araneae</taxon>
        <taxon>Araneomorphae</taxon>
        <taxon>Entelegynae</taxon>
        <taxon>Araneoidea</taxon>
        <taxon>Nephilidae</taxon>
        <taxon>Trichonephila</taxon>
        <taxon>Trichonephila inaurata</taxon>
    </lineage>
</organism>
<evidence type="ECO:0000313" key="3">
    <source>
        <dbReference type="EMBL" id="GFY39010.1"/>
    </source>
</evidence>
<keyword evidence="3" id="KW-0067">ATP-binding</keyword>
<dbReference type="EMBL" id="BMAV01001139">
    <property type="protein sequence ID" value="GFY39010.1"/>
    <property type="molecule type" value="Genomic_DNA"/>
</dbReference>
<dbReference type="OrthoDB" id="6141723at2759"/>
<dbReference type="AlphaFoldDB" id="A0A8X6WQN7"/>
<keyword evidence="3" id="KW-0547">Nucleotide-binding</keyword>
<accession>A0A8X6WQN7</accession>
<keyword evidence="4" id="KW-1185">Reference proteome</keyword>
<feature type="domain" description="DUF6570" evidence="2">
    <location>
        <begin position="227"/>
        <end position="321"/>
    </location>
</feature>
<name>A0A8X6WQN7_9ARAC</name>
<comment type="caution">
    <text evidence="3">The sequence shown here is derived from an EMBL/GenBank/DDBJ whole genome shotgun (WGS) entry which is preliminary data.</text>
</comment>